<dbReference type="STRING" id="1212491.LFA_2885"/>
<dbReference type="Pfam" id="PF06122">
    <property type="entry name" value="TraH"/>
    <property type="match status" value="1"/>
</dbReference>
<dbReference type="HOGENOM" id="CLU_038342_1_1_6"/>
<dbReference type="RefSeq" id="WP_045096603.1">
    <property type="nucleotide sequence ID" value="NZ_LN614827.1"/>
</dbReference>
<dbReference type="OrthoDB" id="9797479at2"/>
<protein>
    <submittedName>
        <fullName evidence="1">IncF plasmid conjugative transfer pilus assembly protein TraH</fullName>
    </submittedName>
</protein>
<sequence>MKKILLSCGLIGALGIGQVYSKSIGEDLTGYFKALNMGANVTEPHAYQAQRAGFYTGGNLYARSSVRNLQIMRLSWPKVSAGCGGIDATLGGFSHIKGKEFVDFTKNILNNSQGLAFQLALEQATPLLGNVATKLQNVATWVNQTNISSCATAESAVLGLAPRTRIAQQHACQSIGQSKNLFSDWAEARQGCGKGSSNYDYDRVINENSSNEQVVDNTNVAWNALKKNGLFADDIELAQLLMTLSGTLILTRDAEGVHVQRLASLVSNNNLISALLRGGEVKIYQCDEKVKCLQPTLTSKTIDISHGLESKVRDLILDMASKIKDNMEQSEAAKGLIESTQYPVMKMVSVQMAFMKDSAVIDTTRYSEAIAIDILFQYLNENLQLVKQAAGALQYPEAIMKEFQTDLTQARRDLVQMESTAHQRMSMAMQMIQETQTIEQMLVGEFSSELTQSLSWANQIR</sequence>
<dbReference type="Proteomes" id="UP000032430">
    <property type="component" value="Chromosome I"/>
</dbReference>
<dbReference type="AlphaFoldDB" id="A0A098G8D1"/>
<dbReference type="KEGG" id="lfa:LFA_2885"/>
<proteinExistence type="predicted"/>
<keyword evidence="2" id="KW-1185">Reference proteome</keyword>
<evidence type="ECO:0000313" key="1">
    <source>
        <dbReference type="EMBL" id="CEG58239.1"/>
    </source>
</evidence>
<reference evidence="2" key="1">
    <citation type="submission" date="2014-09" db="EMBL/GenBank/DDBJ databases">
        <authorList>
            <person name="Gomez-Valero L."/>
        </authorList>
    </citation>
    <scope>NUCLEOTIDE SEQUENCE [LARGE SCALE GENOMIC DNA]</scope>
    <source>
        <strain evidence="2">ATCC700992</strain>
    </source>
</reference>
<accession>A0A098G8D1</accession>
<dbReference type="EMBL" id="LN614827">
    <property type="protein sequence ID" value="CEG58239.1"/>
    <property type="molecule type" value="Genomic_DNA"/>
</dbReference>
<organism evidence="1 2">
    <name type="scientific">Legionella fallonii LLAP-10</name>
    <dbReference type="NCBI Taxonomy" id="1212491"/>
    <lineage>
        <taxon>Bacteria</taxon>
        <taxon>Pseudomonadati</taxon>
        <taxon>Pseudomonadota</taxon>
        <taxon>Gammaproteobacteria</taxon>
        <taxon>Legionellales</taxon>
        <taxon>Legionellaceae</taxon>
        <taxon>Legionella</taxon>
    </lineage>
</organism>
<gene>
    <name evidence="1" type="ORF">LFA_2885</name>
</gene>
<dbReference type="InterPro" id="IPR010927">
    <property type="entry name" value="T4SS_TraH"/>
</dbReference>
<evidence type="ECO:0000313" key="2">
    <source>
        <dbReference type="Proteomes" id="UP000032430"/>
    </source>
</evidence>
<name>A0A098G8D1_9GAMM</name>